<evidence type="ECO:0000313" key="1">
    <source>
        <dbReference type="EMBL" id="QED26550.1"/>
    </source>
</evidence>
<name>A0A5B8XLB1_9DELT</name>
<reference evidence="1 2" key="1">
    <citation type="submission" date="2019-08" db="EMBL/GenBank/DDBJ databases">
        <authorList>
            <person name="Liang Q."/>
        </authorList>
    </citation>
    <scope>NUCLEOTIDE SEQUENCE [LARGE SCALE GENOMIC DNA]</scope>
    <source>
        <strain evidence="1 2">V1718</strain>
    </source>
</reference>
<accession>A0A5B8XLB1</accession>
<dbReference type="Proteomes" id="UP000321595">
    <property type="component" value="Chromosome"/>
</dbReference>
<dbReference type="Gene3D" id="3.30.450.30">
    <property type="entry name" value="Dynein light chain 2a, cytoplasmic"/>
    <property type="match status" value="1"/>
</dbReference>
<dbReference type="RefSeq" id="WP_146958080.1">
    <property type="nucleotide sequence ID" value="NZ_CP042467.1"/>
</dbReference>
<dbReference type="SUPFAM" id="SSF103196">
    <property type="entry name" value="Roadblock/LC7 domain"/>
    <property type="match status" value="1"/>
</dbReference>
<dbReference type="EMBL" id="CP042467">
    <property type="protein sequence ID" value="QED26550.1"/>
    <property type="molecule type" value="Genomic_DNA"/>
</dbReference>
<evidence type="ECO:0008006" key="3">
    <source>
        <dbReference type="Google" id="ProtNLM"/>
    </source>
</evidence>
<sequence length="125" mass="13917">MTIFDVLGKISKELPGCISMSIVGLEDGLQLASVSRREEDAAAIDAFQSDVLRVTRRALNELGHEGKVEGVVLTGDEMYFVSLPVSDIFFWNVVTDGKTTLGFTQALMRRHRKDIETALQDFFPH</sequence>
<gene>
    <name evidence="1" type="ORF">FRD01_04670</name>
</gene>
<proteinExistence type="predicted"/>
<keyword evidence="2" id="KW-1185">Reference proteome</keyword>
<dbReference type="AlphaFoldDB" id="A0A5B8XLB1"/>
<dbReference type="OrthoDB" id="5515191at2"/>
<evidence type="ECO:0000313" key="2">
    <source>
        <dbReference type="Proteomes" id="UP000321595"/>
    </source>
</evidence>
<protein>
    <recommendedName>
        <fullName evidence="3">Roadblock/LAMTOR2 domain-containing protein</fullName>
    </recommendedName>
</protein>
<organism evidence="1 2">
    <name type="scientific">Microvenator marinus</name>
    <dbReference type="NCBI Taxonomy" id="2600177"/>
    <lineage>
        <taxon>Bacteria</taxon>
        <taxon>Deltaproteobacteria</taxon>
        <taxon>Bradymonadales</taxon>
        <taxon>Microvenatoraceae</taxon>
        <taxon>Microvenator</taxon>
    </lineage>
</organism>
<dbReference type="KEGG" id="bbae:FRD01_04670"/>